<keyword evidence="2" id="KW-1185">Reference proteome</keyword>
<sequence length="94" mass="10793">MLNIQINEDYKLTSTEDGKNVMIEKQIYKEDDIGIVEPTGRYKVDGYFSNVPAAVRGLIKRELNNSDATSFDDLIADMERIEKSIMDAMHQFNM</sequence>
<evidence type="ECO:0000313" key="2">
    <source>
        <dbReference type="Proteomes" id="UP000260494"/>
    </source>
</evidence>
<protein>
    <submittedName>
        <fullName evidence="1">Uncharacterized protein</fullName>
    </submittedName>
</protein>
<name>A0A346FK26_9CAUD</name>
<dbReference type="Proteomes" id="UP000260494">
    <property type="component" value="Segment"/>
</dbReference>
<organism evidence="1 2">
    <name type="scientific">Bacillus phage Wes44</name>
    <dbReference type="NCBI Taxonomy" id="2283012"/>
    <lineage>
        <taxon>Viruses</taxon>
        <taxon>Duplodnaviria</taxon>
        <taxon>Heunggongvirae</taxon>
        <taxon>Uroviricota</taxon>
        <taxon>Caudoviricetes</taxon>
        <taxon>Gutmannvirinae</taxon>
        <taxon>Carmenvirus</taxon>
        <taxon>Carmenvirus Wes44</taxon>
    </lineage>
</organism>
<reference evidence="2" key="1">
    <citation type="submission" date="2018-07" db="EMBL/GenBank/DDBJ databases">
        <authorList>
            <person name="Himelright M."/>
            <person name="Eisemann E."/>
            <person name="Alder H."/>
            <person name="Craig M."/>
            <person name="Clem A."/>
            <person name="Temple L."/>
        </authorList>
    </citation>
    <scope>NUCLEOTIDE SEQUENCE [LARGE SCALE GENOMIC DNA]</scope>
</reference>
<dbReference type="EMBL" id="MH598512">
    <property type="protein sequence ID" value="AXN58331.1"/>
    <property type="molecule type" value="Genomic_DNA"/>
</dbReference>
<gene>
    <name evidence="1" type="ORF">Wes44_22</name>
</gene>
<proteinExistence type="predicted"/>
<accession>A0A346FK26</accession>
<evidence type="ECO:0000313" key="1">
    <source>
        <dbReference type="EMBL" id="AXN58331.1"/>
    </source>
</evidence>